<gene>
    <name evidence="2" type="ORF">CLV84_0044</name>
</gene>
<evidence type="ECO:0000313" key="2">
    <source>
        <dbReference type="EMBL" id="PPK87110.1"/>
    </source>
</evidence>
<organism evidence="2 3">
    <name type="scientific">Neolewinella xylanilytica</name>
    <dbReference type="NCBI Taxonomy" id="1514080"/>
    <lineage>
        <taxon>Bacteria</taxon>
        <taxon>Pseudomonadati</taxon>
        <taxon>Bacteroidota</taxon>
        <taxon>Saprospiria</taxon>
        <taxon>Saprospirales</taxon>
        <taxon>Lewinellaceae</taxon>
        <taxon>Neolewinella</taxon>
    </lineage>
</organism>
<sequence>MGRQSTRHRYRTRREKNQSVGRAARILGIGLLIFLVMMVIKNWREWWAYYKTYFY</sequence>
<keyword evidence="3" id="KW-1185">Reference proteome</keyword>
<evidence type="ECO:0000313" key="3">
    <source>
        <dbReference type="Proteomes" id="UP000237662"/>
    </source>
</evidence>
<dbReference type="RefSeq" id="WP_170067503.1">
    <property type="nucleotide sequence ID" value="NZ_PTJC01000005.1"/>
</dbReference>
<protein>
    <submittedName>
        <fullName evidence="2">Uncharacterized protein</fullName>
    </submittedName>
</protein>
<proteinExistence type="predicted"/>
<keyword evidence="1" id="KW-1133">Transmembrane helix</keyword>
<keyword evidence="1" id="KW-0812">Transmembrane</keyword>
<dbReference type="Proteomes" id="UP000237662">
    <property type="component" value="Unassembled WGS sequence"/>
</dbReference>
<feature type="transmembrane region" description="Helical" evidence="1">
    <location>
        <begin position="20"/>
        <end position="40"/>
    </location>
</feature>
<dbReference type="EMBL" id="PTJC01000005">
    <property type="protein sequence ID" value="PPK87110.1"/>
    <property type="molecule type" value="Genomic_DNA"/>
</dbReference>
<keyword evidence="1" id="KW-0472">Membrane</keyword>
<comment type="caution">
    <text evidence="2">The sequence shown here is derived from an EMBL/GenBank/DDBJ whole genome shotgun (WGS) entry which is preliminary data.</text>
</comment>
<dbReference type="AlphaFoldDB" id="A0A2S6I6L2"/>
<accession>A0A2S6I6L2</accession>
<name>A0A2S6I6L2_9BACT</name>
<evidence type="ECO:0000256" key="1">
    <source>
        <dbReference type="SAM" id="Phobius"/>
    </source>
</evidence>
<reference evidence="2 3" key="1">
    <citation type="submission" date="2018-02" db="EMBL/GenBank/DDBJ databases">
        <title>Genomic Encyclopedia of Archaeal and Bacterial Type Strains, Phase II (KMG-II): from individual species to whole genera.</title>
        <authorList>
            <person name="Goeker M."/>
        </authorList>
    </citation>
    <scope>NUCLEOTIDE SEQUENCE [LARGE SCALE GENOMIC DNA]</scope>
    <source>
        <strain evidence="2 3">DSM 29526</strain>
    </source>
</reference>